<reference evidence="5" key="1">
    <citation type="submission" date="2016-06" db="UniProtKB">
        <authorList>
            <consortium name="WormBaseParasite"/>
        </authorList>
    </citation>
    <scope>IDENTIFICATION</scope>
</reference>
<dbReference type="OrthoDB" id="44015at2759"/>
<proteinExistence type="predicted"/>
<dbReference type="GO" id="GO:0005546">
    <property type="term" value="F:phosphatidylinositol-4,5-bisphosphate binding"/>
    <property type="evidence" value="ECO:0007669"/>
    <property type="project" value="TreeGrafter"/>
</dbReference>
<dbReference type="Proteomes" id="UP000272942">
    <property type="component" value="Unassembled WGS sequence"/>
</dbReference>
<dbReference type="GO" id="GO:0008021">
    <property type="term" value="C:synaptic vesicle"/>
    <property type="evidence" value="ECO:0007669"/>
    <property type="project" value="TreeGrafter"/>
</dbReference>
<dbReference type="Pfam" id="PF07651">
    <property type="entry name" value="ANTH"/>
    <property type="match status" value="1"/>
</dbReference>
<dbReference type="InterPro" id="IPR014712">
    <property type="entry name" value="ANTH_dom_sf"/>
</dbReference>
<evidence type="ECO:0000259" key="2">
    <source>
        <dbReference type="Pfam" id="PF07651"/>
    </source>
</evidence>
<dbReference type="GO" id="GO:0048268">
    <property type="term" value="P:clathrin coat assembly"/>
    <property type="evidence" value="ECO:0007669"/>
    <property type="project" value="InterPro"/>
</dbReference>
<organism evidence="5">
    <name type="scientific">Echinostoma caproni</name>
    <dbReference type="NCBI Taxonomy" id="27848"/>
    <lineage>
        <taxon>Eukaryota</taxon>
        <taxon>Metazoa</taxon>
        <taxon>Spiralia</taxon>
        <taxon>Lophotrochozoa</taxon>
        <taxon>Platyhelminthes</taxon>
        <taxon>Trematoda</taxon>
        <taxon>Digenea</taxon>
        <taxon>Plagiorchiida</taxon>
        <taxon>Echinostomata</taxon>
        <taxon>Echinostomatoidea</taxon>
        <taxon>Echinostomatidae</taxon>
        <taxon>Echinostoma</taxon>
    </lineage>
</organism>
<feature type="compositionally biased region" description="Basic and acidic residues" evidence="1">
    <location>
        <begin position="119"/>
        <end position="135"/>
    </location>
</feature>
<evidence type="ECO:0000313" key="4">
    <source>
        <dbReference type="Proteomes" id="UP000272942"/>
    </source>
</evidence>
<dbReference type="PANTHER" id="PTHR22951:SF5">
    <property type="entry name" value="PHOSPHATIDYLINOSITOL-BINDING CLATHRIN ASSEMBLY PROTEIN LAP"/>
    <property type="match status" value="1"/>
</dbReference>
<dbReference type="GO" id="GO:0098894">
    <property type="term" value="C:extrinsic component of presynaptic endocytic zone membrane"/>
    <property type="evidence" value="ECO:0007669"/>
    <property type="project" value="TreeGrafter"/>
</dbReference>
<accession>A0A183AN14</accession>
<dbReference type="Gene3D" id="1.20.58.150">
    <property type="entry name" value="ANTH domain"/>
    <property type="match status" value="1"/>
</dbReference>
<feature type="region of interest" description="Disordered" evidence="1">
    <location>
        <begin position="276"/>
        <end position="301"/>
    </location>
</feature>
<evidence type="ECO:0000256" key="1">
    <source>
        <dbReference type="SAM" id="MobiDB-lite"/>
    </source>
</evidence>
<feature type="compositionally biased region" description="Basic and acidic residues" evidence="1">
    <location>
        <begin position="291"/>
        <end position="301"/>
    </location>
</feature>
<dbReference type="GO" id="GO:0030136">
    <property type="term" value="C:clathrin-coated vesicle"/>
    <property type="evidence" value="ECO:0007669"/>
    <property type="project" value="InterPro"/>
</dbReference>
<keyword evidence="4" id="KW-1185">Reference proteome</keyword>
<dbReference type="EMBL" id="UZAN01045862">
    <property type="protein sequence ID" value="VDP83319.1"/>
    <property type="molecule type" value="Genomic_DNA"/>
</dbReference>
<dbReference type="SUPFAM" id="SSF89009">
    <property type="entry name" value="GAT-like domain"/>
    <property type="match status" value="1"/>
</dbReference>
<protein>
    <submittedName>
        <fullName evidence="5">ANTH domain-containing protein</fullName>
    </submittedName>
</protein>
<dbReference type="InterPro" id="IPR011417">
    <property type="entry name" value="ANTH_dom"/>
</dbReference>
<dbReference type="GO" id="GO:0032050">
    <property type="term" value="F:clathrin heavy chain binding"/>
    <property type="evidence" value="ECO:0007669"/>
    <property type="project" value="TreeGrafter"/>
</dbReference>
<evidence type="ECO:0000313" key="3">
    <source>
        <dbReference type="EMBL" id="VDP83319.1"/>
    </source>
</evidence>
<dbReference type="InterPro" id="IPR045192">
    <property type="entry name" value="AP180-like"/>
</dbReference>
<dbReference type="AlphaFoldDB" id="A0A183AN14"/>
<dbReference type="WBParaSite" id="ECPE_0000837501-mRNA-1">
    <property type="protein sequence ID" value="ECPE_0000837501-mRNA-1"/>
    <property type="gene ID" value="ECPE_0000837501"/>
</dbReference>
<dbReference type="PANTHER" id="PTHR22951">
    <property type="entry name" value="CLATHRIN ASSEMBLY PROTEIN"/>
    <property type="match status" value="1"/>
</dbReference>
<feature type="region of interest" description="Disordered" evidence="1">
    <location>
        <begin position="119"/>
        <end position="158"/>
    </location>
</feature>
<feature type="compositionally biased region" description="Pro residues" evidence="1">
    <location>
        <begin position="138"/>
        <end position="154"/>
    </location>
</feature>
<dbReference type="GO" id="GO:0005545">
    <property type="term" value="F:1-phosphatidylinositol binding"/>
    <property type="evidence" value="ECO:0007669"/>
    <property type="project" value="InterPro"/>
</dbReference>
<dbReference type="GO" id="GO:0005905">
    <property type="term" value="C:clathrin-coated pit"/>
    <property type="evidence" value="ECO:0007669"/>
    <property type="project" value="TreeGrafter"/>
</dbReference>
<dbReference type="GO" id="GO:0000149">
    <property type="term" value="F:SNARE binding"/>
    <property type="evidence" value="ECO:0007669"/>
    <property type="project" value="TreeGrafter"/>
</dbReference>
<sequence>MMDRGNHPIVFDVFAHEKDLNNSIINAAFLLLYKDLIRLFASYNEGMINLIEKYFTLKLKECRLGMDLYHNFPGILDKITEFLTLAEGLGIGDKDSLGLQPVPEKVIHAMEQHLAILESKKGSDNEDDSGVDHRTPSRPAPPKKPNVPVPLPPTKPDELRSQVTDQLADLVAPESEDASHTGTDAQIARGAATINAEEAHDAEGADQHAACPTVVVNDEVSVLSAGNDTVGWLEAVDVYNSGPSGTGGRQAIGDVGNRLVYGVRTFPWAMELLRHPGGGTGSDSQTLSPEPHMRMDCRRSK</sequence>
<reference evidence="3 4" key="2">
    <citation type="submission" date="2018-11" db="EMBL/GenBank/DDBJ databases">
        <authorList>
            <consortium name="Pathogen Informatics"/>
        </authorList>
    </citation>
    <scope>NUCLEOTIDE SEQUENCE [LARGE SCALE GENOMIC DNA]</scope>
    <source>
        <strain evidence="3 4">Egypt</strain>
    </source>
</reference>
<feature type="domain" description="AP180 N-terminal homology (ANTH)" evidence="2">
    <location>
        <begin position="16"/>
        <end position="115"/>
    </location>
</feature>
<name>A0A183AN14_9TREM</name>
<dbReference type="GO" id="GO:0016185">
    <property type="term" value="P:synaptic vesicle budding from presynaptic endocytic zone membrane"/>
    <property type="evidence" value="ECO:0007669"/>
    <property type="project" value="TreeGrafter"/>
</dbReference>
<dbReference type="GO" id="GO:0072583">
    <property type="term" value="P:clathrin-dependent endocytosis"/>
    <property type="evidence" value="ECO:0007669"/>
    <property type="project" value="InterPro"/>
</dbReference>
<evidence type="ECO:0000313" key="5">
    <source>
        <dbReference type="WBParaSite" id="ECPE_0000837501-mRNA-1"/>
    </source>
</evidence>
<gene>
    <name evidence="3" type="ORF">ECPE_LOCUS8349</name>
</gene>